<comment type="caution">
    <text evidence="3">The sequence shown here is derived from an EMBL/GenBank/DDBJ whole genome shotgun (WGS) entry which is preliminary data.</text>
</comment>
<dbReference type="PROSITE" id="PS51112">
    <property type="entry name" value="AMMECR1"/>
    <property type="match status" value="1"/>
</dbReference>
<dbReference type="AlphaFoldDB" id="A0A9W7AFH2"/>
<feature type="compositionally biased region" description="Basic and acidic residues" evidence="1">
    <location>
        <begin position="364"/>
        <end position="376"/>
    </location>
</feature>
<dbReference type="InterPro" id="IPR002733">
    <property type="entry name" value="AMMECR1_domain"/>
</dbReference>
<protein>
    <recommendedName>
        <fullName evidence="2">AMMECR1 domain-containing protein</fullName>
    </recommendedName>
</protein>
<dbReference type="OrthoDB" id="24630at2759"/>
<accession>A0A9W7AFH2</accession>
<evidence type="ECO:0000313" key="4">
    <source>
        <dbReference type="Proteomes" id="UP001165122"/>
    </source>
</evidence>
<dbReference type="EMBL" id="BRXW01000573">
    <property type="protein sequence ID" value="GMH67389.1"/>
    <property type="molecule type" value="Genomic_DNA"/>
</dbReference>
<keyword evidence="4" id="KW-1185">Reference proteome</keyword>
<reference evidence="4" key="1">
    <citation type="journal article" date="2023" name="Commun. Biol.">
        <title>Genome analysis of Parmales, the sister group of diatoms, reveals the evolutionary specialization of diatoms from phago-mixotrophs to photoautotrophs.</title>
        <authorList>
            <person name="Ban H."/>
            <person name="Sato S."/>
            <person name="Yoshikawa S."/>
            <person name="Yamada K."/>
            <person name="Nakamura Y."/>
            <person name="Ichinomiya M."/>
            <person name="Sato N."/>
            <person name="Blanc-Mathieu R."/>
            <person name="Endo H."/>
            <person name="Kuwata A."/>
            <person name="Ogata H."/>
        </authorList>
    </citation>
    <scope>NUCLEOTIDE SEQUENCE [LARGE SCALE GENOMIC DNA]</scope>
    <source>
        <strain evidence="4">NIES 3700</strain>
    </source>
</reference>
<sequence length="434" mass="49407">MSSNPTPRGRVDSSFEKIENRRDSALFKLRSSVKAIISISKQKKLAFVKKKMEWGRQSGKHDAISDQIFSTLTIDRDKHPLPSPPAQQYDSREVFYAHNVKAEKELCMSCFDALLYNIKSNELDAARAKRRASTQKQREKMIKLAGCTIADTLDDSSDDETSSTVRSLMNTRLHPNFANLTAPVFITWSKLGEVEEDTFIRGKAGTMAPITLGSELPKLAIDAGSFANELNYFPIRRNELDRLNCFIEIPNTYSSIYNLGDWIPGVHGLSIRFTDSIGSIFSGQIMPVDTSDVNLTQDDVMKMLVSKAGYKGSVTRSMILEAVFMRFETTKISLTWGEYRDFARKRKVQKKVDAINRKIRKAKEKGAEALRQAKEEKKRKKKEAKKEKKRKEEEEKKLQTEAAAEEKKKKKAEAKLKNETSLQKLKRMKAENKT</sequence>
<dbReference type="PANTHER" id="PTHR13016:SF0">
    <property type="entry name" value="AMME SYNDROME CANDIDATE GENE 1 PROTEIN"/>
    <property type="match status" value="1"/>
</dbReference>
<dbReference type="InterPro" id="IPR023473">
    <property type="entry name" value="AMMECR1"/>
</dbReference>
<evidence type="ECO:0000256" key="1">
    <source>
        <dbReference type="SAM" id="MobiDB-lite"/>
    </source>
</evidence>
<dbReference type="Proteomes" id="UP001165122">
    <property type="component" value="Unassembled WGS sequence"/>
</dbReference>
<dbReference type="SUPFAM" id="SSF143447">
    <property type="entry name" value="AMMECR1-like"/>
    <property type="match status" value="1"/>
</dbReference>
<proteinExistence type="predicted"/>
<dbReference type="InterPro" id="IPR036071">
    <property type="entry name" value="AMMECR1_dom_sf"/>
</dbReference>
<dbReference type="PANTHER" id="PTHR13016">
    <property type="entry name" value="AMMECR1 HOMOLOG"/>
    <property type="match status" value="1"/>
</dbReference>
<feature type="domain" description="AMMECR1" evidence="2">
    <location>
        <begin position="136"/>
        <end position="343"/>
    </location>
</feature>
<organism evidence="3 4">
    <name type="scientific">Triparma laevis f. longispina</name>
    <dbReference type="NCBI Taxonomy" id="1714387"/>
    <lineage>
        <taxon>Eukaryota</taxon>
        <taxon>Sar</taxon>
        <taxon>Stramenopiles</taxon>
        <taxon>Ochrophyta</taxon>
        <taxon>Bolidophyceae</taxon>
        <taxon>Parmales</taxon>
        <taxon>Triparmaceae</taxon>
        <taxon>Triparma</taxon>
    </lineage>
</organism>
<name>A0A9W7AFH2_9STRA</name>
<evidence type="ECO:0000313" key="3">
    <source>
        <dbReference type="EMBL" id="GMH67389.1"/>
    </source>
</evidence>
<feature type="region of interest" description="Disordered" evidence="1">
    <location>
        <begin position="363"/>
        <end position="434"/>
    </location>
</feature>
<feature type="compositionally biased region" description="Basic and acidic residues" evidence="1">
    <location>
        <begin position="384"/>
        <end position="418"/>
    </location>
</feature>
<dbReference type="Pfam" id="PF01871">
    <property type="entry name" value="AMMECR1"/>
    <property type="match status" value="1"/>
</dbReference>
<evidence type="ECO:0000259" key="2">
    <source>
        <dbReference type="PROSITE" id="PS51112"/>
    </source>
</evidence>
<gene>
    <name evidence="3" type="ORF">TrLO_g5899</name>
</gene>